<feature type="transmembrane region" description="Helical" evidence="1">
    <location>
        <begin position="115"/>
        <end position="136"/>
    </location>
</feature>
<evidence type="ECO:0000313" key="3">
    <source>
        <dbReference type="Proteomes" id="UP000250140"/>
    </source>
</evidence>
<keyword evidence="1" id="KW-1133">Transmembrane helix</keyword>
<dbReference type="Proteomes" id="UP000250140">
    <property type="component" value="Unassembled WGS sequence"/>
</dbReference>
<dbReference type="EMBL" id="KV749557">
    <property type="protein sequence ID" value="OCL08912.1"/>
    <property type="molecule type" value="Genomic_DNA"/>
</dbReference>
<name>A0A8E2JTM8_9PEZI</name>
<dbReference type="OrthoDB" id="3646212at2759"/>
<evidence type="ECO:0000313" key="2">
    <source>
        <dbReference type="EMBL" id="OCL08912.1"/>
    </source>
</evidence>
<organism evidence="2 3">
    <name type="scientific">Glonium stellatum</name>
    <dbReference type="NCBI Taxonomy" id="574774"/>
    <lineage>
        <taxon>Eukaryota</taxon>
        <taxon>Fungi</taxon>
        <taxon>Dikarya</taxon>
        <taxon>Ascomycota</taxon>
        <taxon>Pezizomycotina</taxon>
        <taxon>Dothideomycetes</taxon>
        <taxon>Pleosporomycetidae</taxon>
        <taxon>Gloniales</taxon>
        <taxon>Gloniaceae</taxon>
        <taxon>Glonium</taxon>
    </lineage>
</organism>
<keyword evidence="3" id="KW-1185">Reference proteome</keyword>
<dbReference type="AlphaFoldDB" id="A0A8E2JTM8"/>
<proteinExistence type="predicted"/>
<evidence type="ECO:0000256" key="1">
    <source>
        <dbReference type="SAM" id="Phobius"/>
    </source>
</evidence>
<feature type="transmembrane region" description="Helical" evidence="1">
    <location>
        <begin position="247"/>
        <end position="269"/>
    </location>
</feature>
<feature type="transmembrane region" description="Helical" evidence="1">
    <location>
        <begin position="183"/>
        <end position="207"/>
    </location>
</feature>
<keyword evidence="1" id="KW-0812">Transmembrane</keyword>
<accession>A0A8E2JTM8</accession>
<gene>
    <name evidence="2" type="ORF">AOQ84DRAFT_376310</name>
</gene>
<keyword evidence="1" id="KW-0472">Membrane</keyword>
<reference evidence="2 3" key="1">
    <citation type="journal article" date="2016" name="Nat. Commun.">
        <title>Ectomycorrhizal ecology is imprinted in the genome of the dominant symbiotic fungus Cenococcum geophilum.</title>
        <authorList>
            <consortium name="DOE Joint Genome Institute"/>
            <person name="Peter M."/>
            <person name="Kohler A."/>
            <person name="Ohm R.A."/>
            <person name="Kuo A."/>
            <person name="Krutzmann J."/>
            <person name="Morin E."/>
            <person name="Arend M."/>
            <person name="Barry K.W."/>
            <person name="Binder M."/>
            <person name="Choi C."/>
            <person name="Clum A."/>
            <person name="Copeland A."/>
            <person name="Grisel N."/>
            <person name="Haridas S."/>
            <person name="Kipfer T."/>
            <person name="LaButti K."/>
            <person name="Lindquist E."/>
            <person name="Lipzen A."/>
            <person name="Maire R."/>
            <person name="Meier B."/>
            <person name="Mihaltcheva S."/>
            <person name="Molinier V."/>
            <person name="Murat C."/>
            <person name="Poggeler S."/>
            <person name="Quandt C.A."/>
            <person name="Sperisen C."/>
            <person name="Tritt A."/>
            <person name="Tisserant E."/>
            <person name="Crous P.W."/>
            <person name="Henrissat B."/>
            <person name="Nehls U."/>
            <person name="Egli S."/>
            <person name="Spatafora J.W."/>
            <person name="Grigoriev I.V."/>
            <person name="Martin F.M."/>
        </authorList>
    </citation>
    <scope>NUCLEOTIDE SEQUENCE [LARGE SCALE GENOMIC DNA]</scope>
    <source>
        <strain evidence="2 3">CBS 207.34</strain>
    </source>
</reference>
<sequence>MTQAPLSTRLPAIILTIIPLLCLIPSFVLAAYSSSHKDWTWRTEYDQQSHGFLGITHRGPFQTCVLTTKPNSPDVCTHTLKPGGLCDENSRARGDNMHFCRQLTLGGRLLYSGDALLGAALLGVLVLTASTAMQVLRSANGTYVPSLFGLGYTAPASTSVHHRNRHHALATPTALRSANHTPLAYVTLLTRLLSALSSLLLLTGTFITTNTLVNIQYPIGDWYTTGNPDNFDIVTQDFAGPWLMGKAVGWCAAGAVLAGVASYLIGLVWEVPQVGVDSTFAGLGAAVEGESKDTSKEV</sequence>
<feature type="transmembrane region" description="Helical" evidence="1">
    <location>
        <begin position="12"/>
        <end position="32"/>
    </location>
</feature>
<protein>
    <submittedName>
        <fullName evidence="2">Uncharacterized protein</fullName>
    </submittedName>
</protein>